<accession>A0A6S6T7M2</accession>
<gene>
    <name evidence="6" type="ORF">HELGO_WM6408</name>
</gene>
<feature type="transmembrane region" description="Helical" evidence="5">
    <location>
        <begin position="111"/>
        <end position="133"/>
    </location>
</feature>
<dbReference type="InterPro" id="IPR003825">
    <property type="entry name" value="Colicin-V_CvpA"/>
</dbReference>
<name>A0A6S6T7M2_9BACT</name>
<comment type="subcellular location">
    <subcellularLocation>
        <location evidence="1">Membrane</location>
        <topology evidence="1">Multi-pass membrane protein</topology>
    </subcellularLocation>
</comment>
<dbReference type="GO" id="GO:0016020">
    <property type="term" value="C:membrane"/>
    <property type="evidence" value="ECO:0007669"/>
    <property type="project" value="UniProtKB-SubCell"/>
</dbReference>
<keyword evidence="4 5" id="KW-0472">Membrane</keyword>
<feature type="transmembrane region" description="Helical" evidence="5">
    <location>
        <begin position="72"/>
        <end position="99"/>
    </location>
</feature>
<feature type="transmembrane region" description="Helical" evidence="5">
    <location>
        <begin position="32"/>
        <end position="52"/>
    </location>
</feature>
<keyword evidence="3 5" id="KW-1133">Transmembrane helix</keyword>
<protein>
    <submittedName>
        <fullName evidence="6">Colicin V synthesis protein</fullName>
    </submittedName>
</protein>
<reference evidence="6" key="1">
    <citation type="submission" date="2020-01" db="EMBL/GenBank/DDBJ databases">
        <authorList>
            <person name="Meier V. D."/>
            <person name="Meier V D."/>
        </authorList>
    </citation>
    <scope>NUCLEOTIDE SEQUENCE</scope>
    <source>
        <strain evidence="6">HLG_WM_MAG_12</strain>
    </source>
</reference>
<evidence type="ECO:0000256" key="5">
    <source>
        <dbReference type="SAM" id="Phobius"/>
    </source>
</evidence>
<dbReference type="PANTHER" id="PTHR37306">
    <property type="entry name" value="COLICIN V PRODUCTION PROTEIN"/>
    <property type="match status" value="1"/>
</dbReference>
<keyword evidence="2 5" id="KW-0812">Transmembrane</keyword>
<dbReference type="AlphaFoldDB" id="A0A6S6T7M2"/>
<evidence type="ECO:0000256" key="4">
    <source>
        <dbReference type="ARBA" id="ARBA00023136"/>
    </source>
</evidence>
<dbReference type="EMBL" id="CACVAW010000044">
    <property type="protein sequence ID" value="CAA6811173.1"/>
    <property type="molecule type" value="Genomic_DNA"/>
</dbReference>
<evidence type="ECO:0000313" key="6">
    <source>
        <dbReference type="EMBL" id="CAA6811173.1"/>
    </source>
</evidence>
<feature type="transmembrane region" description="Helical" evidence="5">
    <location>
        <begin position="6"/>
        <end position="25"/>
    </location>
</feature>
<evidence type="ECO:0000256" key="1">
    <source>
        <dbReference type="ARBA" id="ARBA00004141"/>
    </source>
</evidence>
<dbReference type="PANTHER" id="PTHR37306:SF1">
    <property type="entry name" value="COLICIN V PRODUCTION PROTEIN"/>
    <property type="match status" value="1"/>
</dbReference>
<sequence length="199" mass="21653">MNDFNLAGMNYFDIGVVLAIAIFALRSSMTGIIKELSSLVGMVAGLYVGFKYANQVGAYIHSNLFSLSNDTIIYLVGFFIAFIGVALVITIIGNILSAIFSLSGLGVFNKLLGFIFGGFKIFLILSIIIVLLYKLNFLTDILNKITFNSMLAPHLIEFGNSIINIDFGNISLESSNGFFQNIVNSIKELFSKLSSTTGI</sequence>
<dbReference type="Pfam" id="PF02674">
    <property type="entry name" value="Colicin_V"/>
    <property type="match status" value="1"/>
</dbReference>
<organism evidence="6">
    <name type="scientific">uncultured Campylobacterales bacterium</name>
    <dbReference type="NCBI Taxonomy" id="352960"/>
    <lineage>
        <taxon>Bacteria</taxon>
        <taxon>Pseudomonadati</taxon>
        <taxon>Campylobacterota</taxon>
        <taxon>Epsilonproteobacteria</taxon>
        <taxon>Campylobacterales</taxon>
        <taxon>environmental samples</taxon>
    </lineage>
</organism>
<proteinExistence type="predicted"/>
<evidence type="ECO:0000256" key="2">
    <source>
        <dbReference type="ARBA" id="ARBA00022692"/>
    </source>
</evidence>
<dbReference type="GO" id="GO:0009403">
    <property type="term" value="P:toxin biosynthetic process"/>
    <property type="evidence" value="ECO:0007669"/>
    <property type="project" value="InterPro"/>
</dbReference>
<evidence type="ECO:0000256" key="3">
    <source>
        <dbReference type="ARBA" id="ARBA00022989"/>
    </source>
</evidence>